<evidence type="ECO:0000313" key="1">
    <source>
        <dbReference type="EMBL" id="KAK5985439.1"/>
    </source>
</evidence>
<evidence type="ECO:0000313" key="2">
    <source>
        <dbReference type="Proteomes" id="UP001331761"/>
    </source>
</evidence>
<dbReference type="EMBL" id="WIXE01001743">
    <property type="protein sequence ID" value="KAK5985439.1"/>
    <property type="molecule type" value="Genomic_DNA"/>
</dbReference>
<keyword evidence="2" id="KW-1185">Reference proteome</keyword>
<reference evidence="1 2" key="1">
    <citation type="submission" date="2019-10" db="EMBL/GenBank/DDBJ databases">
        <title>Assembly and Annotation for the nematode Trichostrongylus colubriformis.</title>
        <authorList>
            <person name="Martin J."/>
        </authorList>
    </citation>
    <scope>NUCLEOTIDE SEQUENCE [LARGE SCALE GENOMIC DNA]</scope>
    <source>
        <strain evidence="1">G859</strain>
        <tissue evidence="1">Whole worm</tissue>
    </source>
</reference>
<protein>
    <submittedName>
        <fullName evidence="1">Uncharacterized protein</fullName>
    </submittedName>
</protein>
<gene>
    <name evidence="1" type="ORF">GCK32_019258</name>
</gene>
<proteinExistence type="predicted"/>
<accession>A0AAN8ISS1</accession>
<feature type="non-terminal residue" evidence="1">
    <location>
        <position position="1"/>
    </location>
</feature>
<dbReference type="Proteomes" id="UP001331761">
    <property type="component" value="Unassembled WGS sequence"/>
</dbReference>
<comment type="caution">
    <text evidence="1">The sequence shown here is derived from an EMBL/GenBank/DDBJ whole genome shotgun (WGS) entry which is preliminary data.</text>
</comment>
<organism evidence="1 2">
    <name type="scientific">Trichostrongylus colubriformis</name>
    <name type="common">Black scour worm</name>
    <dbReference type="NCBI Taxonomy" id="6319"/>
    <lineage>
        <taxon>Eukaryota</taxon>
        <taxon>Metazoa</taxon>
        <taxon>Ecdysozoa</taxon>
        <taxon>Nematoda</taxon>
        <taxon>Chromadorea</taxon>
        <taxon>Rhabditida</taxon>
        <taxon>Rhabditina</taxon>
        <taxon>Rhabditomorpha</taxon>
        <taxon>Strongyloidea</taxon>
        <taxon>Trichostrongylidae</taxon>
        <taxon>Trichostrongylus</taxon>
    </lineage>
</organism>
<dbReference type="AlphaFoldDB" id="A0AAN8ISS1"/>
<name>A0AAN8ISS1_TRICO</name>
<sequence>IRCMYHIRQQAIHQHPFQKENKENGNFPFVFQEKMNCGLAIGEAISPYLGQVTLCT</sequence>